<dbReference type="PANTHER" id="PTHR43298:SF2">
    <property type="entry name" value="FMN_FAD EXPORTER YEEO-RELATED"/>
    <property type="match status" value="1"/>
</dbReference>
<organism evidence="14 15">
    <name type="scientific">Anaerostipes caccae (strain DSM 14662 / CCUG 47493 / JCM 13470 / NCIMB 13811 / L1-92)</name>
    <dbReference type="NCBI Taxonomy" id="411490"/>
    <lineage>
        <taxon>Bacteria</taxon>
        <taxon>Bacillati</taxon>
        <taxon>Bacillota</taxon>
        <taxon>Clostridia</taxon>
        <taxon>Lachnospirales</taxon>
        <taxon>Lachnospiraceae</taxon>
        <taxon>Anaerostipes</taxon>
    </lineage>
</organism>
<dbReference type="PIRSF" id="PIRSF006603">
    <property type="entry name" value="DinF"/>
    <property type="match status" value="1"/>
</dbReference>
<evidence type="ECO:0000256" key="11">
    <source>
        <dbReference type="ARBA" id="ARBA00023136"/>
    </source>
</evidence>
<dbReference type="InterPro" id="IPR050222">
    <property type="entry name" value="MATE_MdtK"/>
</dbReference>
<dbReference type="PANTHER" id="PTHR43298">
    <property type="entry name" value="MULTIDRUG RESISTANCE PROTEIN NORM-RELATED"/>
    <property type="match status" value="1"/>
</dbReference>
<dbReference type="InterPro" id="IPR002528">
    <property type="entry name" value="MATE_fam"/>
</dbReference>
<evidence type="ECO:0000313" key="15">
    <source>
        <dbReference type="Proteomes" id="UP000004935"/>
    </source>
</evidence>
<keyword evidence="8 13" id="KW-0812">Transmembrane</keyword>
<keyword evidence="6" id="KW-0050">Antiport</keyword>
<keyword evidence="9 13" id="KW-1133">Transmembrane helix</keyword>
<evidence type="ECO:0000313" key="14">
    <source>
        <dbReference type="EMBL" id="EDR95970.1"/>
    </source>
</evidence>
<feature type="transmembrane region" description="Helical" evidence="13">
    <location>
        <begin position="270"/>
        <end position="291"/>
    </location>
</feature>
<dbReference type="InterPro" id="IPR048279">
    <property type="entry name" value="MdtK-like"/>
</dbReference>
<evidence type="ECO:0000256" key="13">
    <source>
        <dbReference type="SAM" id="Phobius"/>
    </source>
</evidence>
<dbReference type="Proteomes" id="UP000004935">
    <property type="component" value="Unassembled WGS sequence"/>
</dbReference>
<feature type="transmembrane region" description="Helical" evidence="13">
    <location>
        <begin position="400"/>
        <end position="419"/>
    </location>
</feature>
<feature type="transmembrane region" description="Helical" evidence="13">
    <location>
        <begin position="330"/>
        <end position="350"/>
    </location>
</feature>
<evidence type="ECO:0000256" key="1">
    <source>
        <dbReference type="ARBA" id="ARBA00003408"/>
    </source>
</evidence>
<evidence type="ECO:0000256" key="10">
    <source>
        <dbReference type="ARBA" id="ARBA00023065"/>
    </source>
</evidence>
<proteinExistence type="inferred from homology"/>
<reference evidence="14" key="2">
    <citation type="submission" date="2013-11" db="EMBL/GenBank/DDBJ databases">
        <title>Draft genome sequence of Anaerostipes caccae (DSM 14662).</title>
        <authorList>
            <person name="Sudarsanam P."/>
            <person name="Ley R."/>
            <person name="Guruge J."/>
            <person name="Turnbaugh P.J."/>
            <person name="Mahowald M."/>
            <person name="Liep D."/>
            <person name="Gordon J."/>
        </authorList>
    </citation>
    <scope>NUCLEOTIDE SEQUENCE</scope>
    <source>
        <strain evidence="14">DSM 14662</strain>
    </source>
</reference>
<evidence type="ECO:0000256" key="5">
    <source>
        <dbReference type="ARBA" id="ARBA00022448"/>
    </source>
</evidence>
<gene>
    <name evidence="14" type="ORF">ANACAC_03645</name>
</gene>
<evidence type="ECO:0000256" key="12">
    <source>
        <dbReference type="ARBA" id="ARBA00031636"/>
    </source>
</evidence>
<dbReference type="Pfam" id="PF01554">
    <property type="entry name" value="MatE"/>
    <property type="match status" value="2"/>
</dbReference>
<feature type="transmembrane region" description="Helical" evidence="13">
    <location>
        <begin position="107"/>
        <end position="129"/>
    </location>
</feature>
<dbReference type="AlphaFoldDB" id="B0MJ40"/>
<keyword evidence="5" id="KW-0813">Transport</keyword>
<feature type="transmembrane region" description="Helical" evidence="13">
    <location>
        <begin position="69"/>
        <end position="95"/>
    </location>
</feature>
<feature type="transmembrane region" description="Helical" evidence="13">
    <location>
        <begin position="149"/>
        <end position="173"/>
    </location>
</feature>
<dbReference type="CDD" id="cd13138">
    <property type="entry name" value="MATE_yoeA_like"/>
    <property type="match status" value="1"/>
</dbReference>
<comment type="similarity">
    <text evidence="3">Belongs to the multi antimicrobial extrusion (MATE) (TC 2.A.66.1) family.</text>
</comment>
<dbReference type="EMBL" id="ABAX03000038">
    <property type="protein sequence ID" value="EDR95970.1"/>
    <property type="molecule type" value="Genomic_DNA"/>
</dbReference>
<dbReference type="GO" id="GO:0015297">
    <property type="term" value="F:antiporter activity"/>
    <property type="evidence" value="ECO:0007669"/>
    <property type="project" value="UniProtKB-KW"/>
</dbReference>
<feature type="transmembrane region" description="Helical" evidence="13">
    <location>
        <begin position="180"/>
        <end position="199"/>
    </location>
</feature>
<sequence length="461" mass="50167">MFFLLTELPKDMGVQMQVDLTDGRIGRSIILFSLPMIVGNLLQQLYNIADTLIVGRTIGAAALSAVGSAYALMVLLTSVLLGLCMGSGVVFAQLYGRKEHDRMKTSIVNAFVFIMLVSAVITAAAFLLLDHLIVWLHIPKEAAPFTKEYLFIIFFGIFFVCIYNFFSSVLLSIGNTVTPLVFLAVSAVLNIILDVVFILKFGMGIAGAAWATVTAQGVSAVLITVYFFSKAGDLCPKRCHMYYSRELLGMIINNSILTAIQQSIMNLGILMVQGLVNSFGFLTSAAFAAVVKIDAFAYMPAQDFGNAFTTYIAQNYGAGKPDRIKQGLRSAVFISIGFCAAASVIVVAFARQLMLIFIKPQETEIIAVGVQYLHIVGCFYAGIGILFLLYGLYRGLGRSGVSIWLTVISLGSRVVLAYALSSVPVIGLLGIWWAVPIGWALADMFGLLYFACRKKRLLLEE</sequence>
<comment type="subcellular location">
    <subcellularLocation>
        <location evidence="2">Cell membrane</location>
        <topology evidence="2">Multi-pass membrane protein</topology>
    </subcellularLocation>
</comment>
<evidence type="ECO:0000256" key="8">
    <source>
        <dbReference type="ARBA" id="ARBA00022692"/>
    </source>
</evidence>
<evidence type="ECO:0000256" key="7">
    <source>
        <dbReference type="ARBA" id="ARBA00022475"/>
    </source>
</evidence>
<keyword evidence="11 13" id="KW-0472">Membrane</keyword>
<dbReference type="NCBIfam" id="TIGR00797">
    <property type="entry name" value="matE"/>
    <property type="match status" value="1"/>
</dbReference>
<evidence type="ECO:0000256" key="9">
    <source>
        <dbReference type="ARBA" id="ARBA00022989"/>
    </source>
</evidence>
<evidence type="ECO:0000256" key="6">
    <source>
        <dbReference type="ARBA" id="ARBA00022449"/>
    </source>
</evidence>
<name>B0MJ40_ANACD</name>
<feature type="transmembrane region" description="Helical" evidence="13">
    <location>
        <begin position="370"/>
        <end position="393"/>
    </location>
</feature>
<dbReference type="GO" id="GO:0005886">
    <property type="term" value="C:plasma membrane"/>
    <property type="evidence" value="ECO:0007669"/>
    <property type="project" value="UniProtKB-SubCell"/>
</dbReference>
<comment type="caution">
    <text evidence="14">The sequence shown here is derived from an EMBL/GenBank/DDBJ whole genome shotgun (WGS) entry which is preliminary data.</text>
</comment>
<dbReference type="eggNOG" id="COG0534">
    <property type="taxonomic scope" value="Bacteria"/>
</dbReference>
<feature type="transmembrane region" description="Helical" evidence="13">
    <location>
        <begin position="205"/>
        <end position="227"/>
    </location>
</feature>
<reference evidence="14" key="1">
    <citation type="submission" date="2007-11" db="EMBL/GenBank/DDBJ databases">
        <authorList>
            <person name="Fulton L."/>
            <person name="Clifton S."/>
            <person name="Fulton B."/>
            <person name="Xu J."/>
            <person name="Minx P."/>
            <person name="Pepin K.H."/>
            <person name="Johnson M."/>
            <person name="Thiruvilangam P."/>
            <person name="Bhonagiri V."/>
            <person name="Nash W.E."/>
            <person name="Mardis E.R."/>
            <person name="Wilson R.K."/>
        </authorList>
    </citation>
    <scope>NUCLEOTIDE SEQUENCE [LARGE SCALE GENOMIC DNA]</scope>
    <source>
        <strain evidence="14">DSM 14662</strain>
    </source>
</reference>
<protein>
    <recommendedName>
        <fullName evidence="4">Probable multidrug resistance protein NorM</fullName>
    </recommendedName>
    <alternativeName>
        <fullName evidence="12">Multidrug-efflux transporter</fullName>
    </alternativeName>
</protein>
<keyword evidence="10" id="KW-0406">Ion transport</keyword>
<evidence type="ECO:0000256" key="4">
    <source>
        <dbReference type="ARBA" id="ARBA00020268"/>
    </source>
</evidence>
<feature type="transmembrane region" description="Helical" evidence="13">
    <location>
        <begin position="431"/>
        <end position="452"/>
    </location>
</feature>
<evidence type="ECO:0000256" key="2">
    <source>
        <dbReference type="ARBA" id="ARBA00004651"/>
    </source>
</evidence>
<keyword evidence="15" id="KW-1185">Reference proteome</keyword>
<dbReference type="HOGENOM" id="CLU_012893_5_0_9"/>
<keyword evidence="7" id="KW-1003">Cell membrane</keyword>
<comment type="function">
    <text evidence="1">Multidrug efflux pump.</text>
</comment>
<evidence type="ECO:0000256" key="3">
    <source>
        <dbReference type="ARBA" id="ARBA00010199"/>
    </source>
</evidence>
<accession>B0MJ40</accession>
<feature type="transmembrane region" description="Helical" evidence="13">
    <location>
        <begin position="247"/>
        <end position="264"/>
    </location>
</feature>
<dbReference type="GO" id="GO:0042910">
    <property type="term" value="F:xenobiotic transmembrane transporter activity"/>
    <property type="evidence" value="ECO:0007669"/>
    <property type="project" value="InterPro"/>
</dbReference>
<dbReference type="STRING" id="411490.ANACAC_03645"/>
<dbReference type="GO" id="GO:0006811">
    <property type="term" value="P:monoatomic ion transport"/>
    <property type="evidence" value="ECO:0007669"/>
    <property type="project" value="UniProtKB-KW"/>
</dbReference>